<sequence length="644" mass="73131">MPVITRAAALRSKIIGVSDASLDEATLPGTSVTKSTAKTTRTCGLKQKQKERAADSTINCSKPETGFESQQQSSISKTESVLQANVNSDDEETTVLLPSPDQTAATFVTKSSTENSDHSIVSLDSSNNDDMVESEGDADVFLNVPVVKGEITSGTSIRKGKMIFMNGFSYLYMSTAKETIGWRCARRNVNCKAVIHTLKTTGEFSRWNGIFHYHTVDPNEARKREILGTIKKRVLDEHIPVKIIIEQEYRKANLSTEEKRIIPLPSKIESGLHKTRRRALPPVPRDQKFVVPPVYLETYSKEPFLIYDKRKSQYGGRLMMFASPEQLDVLFHSDILFADGTFRVSPILFEQLYVLLGMQHGEAVPVCFILTSNRRHETYEAILRCLRRIGSKKGIDLKPRSIICDFERAFMKAVAKQLPETLVTGCWFHFCQSCYRNIQQLGLMKVYDTDAEARHLLRAFMGLALLPMNLIRDGFIMLKKKVKTSCYRNQLEVFVSYFKSEWIDHFKPSMWCVSNSRWRTNNFAEAQNRRFFSRVVQPHPNLWRFIQCLKEEESVVSHRMVQTGLGFSSTRPSKSTRLAARKTKQVEKLLNLLQSNKRSLIDTIMSFAYLVGEPVGHGRKEKKNKNNISKSDSSSPSSSIIDSD</sequence>
<evidence type="ECO:0000259" key="6">
    <source>
        <dbReference type="Pfam" id="PF10551"/>
    </source>
</evidence>
<keyword evidence="2" id="KW-0863">Zinc-finger</keyword>
<accession>A0A816YS85</accession>
<dbReference type="GO" id="GO:0008270">
    <property type="term" value="F:zinc ion binding"/>
    <property type="evidence" value="ECO:0007669"/>
    <property type="project" value="UniProtKB-KW"/>
</dbReference>
<dbReference type="Proteomes" id="UP000663824">
    <property type="component" value="Unassembled WGS sequence"/>
</dbReference>
<evidence type="ECO:0008006" key="10">
    <source>
        <dbReference type="Google" id="ProtNLM"/>
    </source>
</evidence>
<name>A0A816YS85_9BILA</name>
<dbReference type="Pfam" id="PF10551">
    <property type="entry name" value="MULE"/>
    <property type="match status" value="1"/>
</dbReference>
<evidence type="ECO:0000259" key="5">
    <source>
        <dbReference type="Pfam" id="PF04500"/>
    </source>
</evidence>
<evidence type="ECO:0000313" key="9">
    <source>
        <dbReference type="Proteomes" id="UP000663824"/>
    </source>
</evidence>
<dbReference type="EMBL" id="CAJNRE010018718">
    <property type="protein sequence ID" value="CAF2174089.1"/>
    <property type="molecule type" value="Genomic_DNA"/>
</dbReference>
<dbReference type="Pfam" id="PF04500">
    <property type="entry name" value="FLYWCH"/>
    <property type="match status" value="1"/>
</dbReference>
<feature type="region of interest" description="Disordered" evidence="4">
    <location>
        <begin position="48"/>
        <end position="76"/>
    </location>
</feature>
<feature type="compositionally biased region" description="Polar residues" evidence="4">
    <location>
        <begin position="56"/>
        <end position="76"/>
    </location>
</feature>
<keyword evidence="3" id="KW-0862">Zinc</keyword>
<feature type="region of interest" description="Disordered" evidence="4">
    <location>
        <begin position="616"/>
        <end position="644"/>
    </location>
</feature>
<dbReference type="EMBL" id="CAJOBI010016831">
    <property type="protein sequence ID" value="CAF4191331.1"/>
    <property type="molecule type" value="Genomic_DNA"/>
</dbReference>
<feature type="compositionally biased region" description="Low complexity" evidence="4">
    <location>
        <begin position="626"/>
        <end position="644"/>
    </location>
</feature>
<evidence type="ECO:0000256" key="2">
    <source>
        <dbReference type="ARBA" id="ARBA00022771"/>
    </source>
</evidence>
<evidence type="ECO:0000256" key="1">
    <source>
        <dbReference type="ARBA" id="ARBA00022723"/>
    </source>
</evidence>
<feature type="domain" description="MULE transposase" evidence="6">
    <location>
        <begin position="336"/>
        <end position="432"/>
    </location>
</feature>
<dbReference type="PANTHER" id="PTHR47160">
    <property type="entry name" value="PUTATIVE-RELATED"/>
    <property type="match status" value="1"/>
</dbReference>
<feature type="domain" description="FLYWCH-type" evidence="5">
    <location>
        <begin position="156"/>
        <end position="208"/>
    </location>
</feature>
<gene>
    <name evidence="7" type="ORF">MBJ925_LOCUS33979</name>
    <name evidence="8" type="ORF">SMN809_LOCUS21478</name>
</gene>
<evidence type="ECO:0000256" key="4">
    <source>
        <dbReference type="SAM" id="MobiDB-lite"/>
    </source>
</evidence>
<reference evidence="7" key="1">
    <citation type="submission" date="2021-02" db="EMBL/GenBank/DDBJ databases">
        <authorList>
            <person name="Nowell W R."/>
        </authorList>
    </citation>
    <scope>NUCLEOTIDE SEQUENCE</scope>
</reference>
<organism evidence="7 9">
    <name type="scientific">Rotaria magnacalcarata</name>
    <dbReference type="NCBI Taxonomy" id="392030"/>
    <lineage>
        <taxon>Eukaryota</taxon>
        <taxon>Metazoa</taxon>
        <taxon>Spiralia</taxon>
        <taxon>Gnathifera</taxon>
        <taxon>Rotifera</taxon>
        <taxon>Eurotatoria</taxon>
        <taxon>Bdelloidea</taxon>
        <taxon>Philodinida</taxon>
        <taxon>Philodinidae</taxon>
        <taxon>Rotaria</taxon>
    </lineage>
</organism>
<dbReference type="Proteomes" id="UP000676336">
    <property type="component" value="Unassembled WGS sequence"/>
</dbReference>
<evidence type="ECO:0000313" key="8">
    <source>
        <dbReference type="EMBL" id="CAF4191331.1"/>
    </source>
</evidence>
<protein>
    <recommendedName>
        <fullName evidence="10">MULE transposase domain-containing protein</fullName>
    </recommendedName>
</protein>
<proteinExistence type="predicted"/>
<comment type="caution">
    <text evidence="7">The sequence shown here is derived from an EMBL/GenBank/DDBJ whole genome shotgun (WGS) entry which is preliminary data.</text>
</comment>
<dbReference type="Gene3D" id="2.20.25.240">
    <property type="match status" value="1"/>
</dbReference>
<dbReference type="InterPro" id="IPR018289">
    <property type="entry name" value="MULE_transposase_dom"/>
</dbReference>
<dbReference type="PANTHER" id="PTHR47160:SF8">
    <property type="entry name" value="MULE TRANSPOSASE DOMAIN-CONTAINING PROTEIN"/>
    <property type="match status" value="1"/>
</dbReference>
<evidence type="ECO:0000313" key="7">
    <source>
        <dbReference type="EMBL" id="CAF2174089.1"/>
    </source>
</evidence>
<dbReference type="InterPro" id="IPR007588">
    <property type="entry name" value="Znf_FLYWCH"/>
</dbReference>
<keyword evidence="1" id="KW-0479">Metal-binding</keyword>
<evidence type="ECO:0000256" key="3">
    <source>
        <dbReference type="ARBA" id="ARBA00022833"/>
    </source>
</evidence>
<dbReference type="AlphaFoldDB" id="A0A816YS85"/>